<dbReference type="KEGG" id="aplc:110977488"/>
<evidence type="ECO:0000256" key="8">
    <source>
        <dbReference type="SAM" id="Coils"/>
    </source>
</evidence>
<evidence type="ECO:0000256" key="2">
    <source>
        <dbReference type="ARBA" id="ARBA00022448"/>
    </source>
</evidence>
<keyword evidence="6" id="KW-0325">Glycoprotein</keyword>
<dbReference type="PROSITE" id="PS51233">
    <property type="entry name" value="VWFD"/>
    <property type="match status" value="1"/>
</dbReference>
<evidence type="ECO:0000256" key="3">
    <source>
        <dbReference type="ARBA" id="ARBA00022525"/>
    </source>
</evidence>
<gene>
    <name evidence="13" type="primary">LOC110977488</name>
</gene>
<dbReference type="SMART" id="SM00216">
    <property type="entry name" value="VWD"/>
    <property type="match status" value="1"/>
</dbReference>
<evidence type="ECO:0000259" key="11">
    <source>
        <dbReference type="PROSITE" id="PS51233"/>
    </source>
</evidence>
<dbReference type="GO" id="GO:0005319">
    <property type="term" value="F:lipid transporter activity"/>
    <property type="evidence" value="ECO:0007669"/>
    <property type="project" value="InterPro"/>
</dbReference>
<feature type="signal peptide" evidence="9">
    <location>
        <begin position="1"/>
        <end position="18"/>
    </location>
</feature>
<comment type="subcellular location">
    <subcellularLocation>
        <location evidence="1">Secreted</location>
    </subcellularLocation>
</comment>
<dbReference type="InterPro" id="IPR014853">
    <property type="entry name" value="VWF/SSPO/ZAN-like_Cys-rich_dom"/>
</dbReference>
<dbReference type="Gene3D" id="2.30.230.10">
    <property type="entry name" value="Lipovitellin, beta-sheet shell regions, chain A"/>
    <property type="match status" value="1"/>
</dbReference>
<feature type="chain" id="PRO_5034404284" evidence="9">
    <location>
        <begin position="19"/>
        <end position="3574"/>
    </location>
</feature>
<keyword evidence="2" id="KW-0813">Transport</keyword>
<feature type="coiled-coil region" evidence="8">
    <location>
        <begin position="2538"/>
        <end position="2569"/>
    </location>
</feature>
<dbReference type="OrthoDB" id="6484170at2759"/>
<dbReference type="Pfam" id="PF06448">
    <property type="entry name" value="DUF1081"/>
    <property type="match status" value="1"/>
</dbReference>
<dbReference type="SUPFAM" id="SSF56968">
    <property type="entry name" value="Lipovitellin-phosvitin complex, beta-sheet shell regions"/>
    <property type="match status" value="2"/>
</dbReference>
<keyword evidence="3" id="KW-0964">Secreted</keyword>
<keyword evidence="4 9" id="KW-0732">Signal</keyword>
<organism evidence="12 13">
    <name type="scientific">Acanthaster planci</name>
    <name type="common">Crown-of-thorns starfish</name>
    <dbReference type="NCBI Taxonomy" id="133434"/>
    <lineage>
        <taxon>Eukaryota</taxon>
        <taxon>Metazoa</taxon>
        <taxon>Echinodermata</taxon>
        <taxon>Eleutherozoa</taxon>
        <taxon>Asterozoa</taxon>
        <taxon>Asteroidea</taxon>
        <taxon>Valvatacea</taxon>
        <taxon>Valvatida</taxon>
        <taxon>Acanthasteridae</taxon>
        <taxon>Acanthaster</taxon>
    </lineage>
</organism>
<dbReference type="Proteomes" id="UP000694845">
    <property type="component" value="Unplaced"/>
</dbReference>
<feature type="domain" description="VWFD" evidence="11">
    <location>
        <begin position="2973"/>
        <end position="3141"/>
    </location>
</feature>
<feature type="domain" description="Vitellogenin" evidence="10">
    <location>
        <begin position="41"/>
        <end position="676"/>
    </location>
</feature>
<sequence length="3574" mass="406167">MELLKTWLLLACVAGAYAAPLSALGSRHCSRETCNVANARYEVGTKYTYHYNAASVTGISINGTSEREGWLKFDCNAEIEVISPCELTLTLRDVAVFESNANGDIVEATNNVDMVRELEQNVLRFAFHDGVVTDVCPTSEKTWALNFKRGILSALQAPVTEMPVNKTETIVTETDVTGKCPTKLTRSEFPGSIKKYKDFKGCEHHNKLEGSIQATMLKADAPLLDIWDCSLECEVSFADSNIVSESVCKERHLSKAFSKQTSGALNLVTVTIELTSQQEATPPTSTAIERRTTILFDHEEAQTEPQEETLAKARQLLTAINRRATKSVGLDMPNLFSDLVTEMRKVDTQSGMRELREFAEGQGKALFTIFKDALPMCETTPSVEMMTSIISEMTASTDEAAKKAFNATRITWLTLPSMISHPTKEMISAFMSVIQTLPVEDTVFFLPISSLINRYCTSENPACLEEAEVREALQYFQQLLGYDCTPTNQVPSLKMLMALKALSNARYLSTDSKISIINNCFDHHNPSKGMEIRIAALEVVRRLPCKPEYQTLAVALYRNQHFDTELRIGAYRAIMTCPSENIMEVVKEVLMEEESDQVGSYVWTHLSNLNDTSDPQKQHLKKWVRDSGIMGPAAKRDLRKFSRNMELSWYNDATASGMTLDADMIFSTKSFLPRELRVNNTVSLFGYAINLFEIGGRLEGMHHILESMFGPRGYLKENSVQDLLQEYQQKQQEAFLDSLPDAGPAEMPEGLPEGVTPEMYRQLLRMLQFQRKMFGGQLPLPIPGDPMPSGMPKGMTQELYDELLVYFMREGLPEDRQKRHLIKESSINDIESEFHANVEDKPHASLYFKMFGNELAYMDIAKIKTRLTEMKSSMNPMKLLMELAQEQTHELSKNALLLDGSWTTPTVMGLPLKLAVNGTVSMKVRTEGKIDMRGILMAPRSFEINGVVEPSAALEVSTSMEVVARQTHSGLNQVSRLHSSVSLGGKIQVTNGKAFVLEINVPDEKQEIIDVSSSIYLRLQDQSLELNGIPERLDKSYCSGLLTTRYFGSQICAEIAFPKSYAKNTYPLFPLTGPSHMLVTLEKTDPTLASWKLEGSYGLDKETINGVHVQTDRFHLMFGAPGTDIPRTFQLDVSFNRNEKELNLNIITPIKTVDVYGKVVNNEMLRKLETSLTLDKTNVYTLDAEVESRPTVVEGDPVINFYPRMDITSPRGNVLHYRSSISVRDGQQTRVNMWMSLDSPRTALVTVTGDVVKTESSRKIRYSSDLQITGRYVNVNVSAAWQKQKQDNIITVDAMVLRRINGEVARDVHINVKYTNRSTEDRKEWDLKTEWIFARYPLLSFLFETEYVGPAGSSEATSKLCYRYNGAECGQDTKVVMSHLLTWESSEAQTIENLNFKIRNPANSINLEFQQHSVSNSSHPVDFSFSVFNKTSEVEVINAGLHVRTLSQEPIRGDFLASLQSQTWRYALLQDWDFVEGGRAVLNTAVHWDDQRATFRVTFTPTNDETGLERYDFNSLLTYPLGSASVNWYAWKRGYDFSHGASASLIDQSLFAYRIDFTNRTVVYNQPITSVDASFNITRPMSPISVMLHGSLGESSIEGGFNVTRGDTKIFTSGYSTTFGVGENLLSERSSKMFIDVEIPERDFSLALMETSTMSSDTSKYERSLHVNGRLIYYQNTVMTFTTNEETGSYDVTLDQTQNMTFPLPGYDYRLIFSMINGNHNHQLVVRRGKVPIFLLKIGYDKEIFVAEEMDKKNSLLAGTDHHQVRILLQTPLAIMKNVQWNGTLDLAPTNFNFDTRLLYFPNQERPFVLTVHYQNKSDELVTHNELTTTFETPKRRLSIFNRAKFDLGSGVVQGLSSVEIGVINAKQDRFEFQVEYTNKTEGETNSNTLLLTLTSPENTITTEGSLSYVQGATYSTSVTIQVSEVSIFAVDVTVRNDSDSTRKAFDVDSNFNFFEHQFRIHTVHNQDANSFHPNVKVYRADQMNPIAEADVTYSRVDGMTKIHTVTITLKSEDIDPVTVNAVYTNGSATENVHVIISTSEDNNLDILFTLAMGSSETERETYDVTFQVDNTYLPNRQFELTTHFGIADNQYNLNSGLRISEEPMINIVYSFENTSPSEAHSRKNSRLRMSFPQMTDYPALLNLGLRWDWDDMLDVSVMRKGELRWGQLTDAEAASLRLTIQKDLMEIQVVQPMDLPPLPREMNLVLRNNTDTTVRSSFEIELNDEDARLMMLSGSYERVNGNWYKHRAILNFIRPDHDDIRLSLTTDWMNEKIIFGSDLTIRYSEDDRREVNAMIQVVNQTSTDSVGYDFNMALEHLVSGLDMSTTLAYLDNKKTISVGIEGQILVENEPQPFTFELDWDKRQKEYTVFINSPWDDMVFTGHFESRSEDYQIYRLTMTNTYDRTRIMNSMFEFNSLLKEISYRVNYNPDIPNDFIRFWAGFVNDTALQARLDSEMKGEYHVDASLLLALETPKILQSHLQWRPEWVDFCRDTYANVYDSFIRQMEQRRKNMAASQGSMRELVQASYQDFLESNADIKTTLEDMKERFLAKLEAKKEQVEDMMEDLQTRSTSYWNQLKEDWEPHRLAMEAKLEEMRVKYRNWAMEVEKTAAGYTNTTKARVKAFYNKHVKPVLEELKELFDTLSRQHQVQVELLLPHMRPFNDLFPVAEPEPERNNPPQYVIGGQEDVGFYSPDGAIIQTSVNVPGREVIVEATGDVLYARWVRMTQLKVWQDIEKLFHDTMAEFEAILAEIDEEFKQSNLYLDGMEQWEALKEQFPVEQWVAEAQAKFEEIRESEEMLELIDALSSLRAELTAPDLDAEMALTRIRNRITQSLEGLKLELLEYLKTPIYEVVTFDPDDGDILVRVYLPIEVHSLLELPESLRQLQVPQQLRELMDEVRERSKHTLGEITLWDGSKHSMYELMLNEPVLLFKEGNFSQWFQGQEIKARRQFWEAVHLGKLYLNPVNWIPPHQANAMIVGSNHYMTFDRTFYDFSSSCSFLLAHDFIDGNFTVVVDYNREGPTRTKSIVLYMNSTTSFEIQSDFTVMKGKQFLELPVQHGRTTITRELNSVRIHNTNGITITCQVAWDLCRVNISGWYFGKTAGLFGTYNYEPRDDFTKANGDTARHIDDFTRSWKVGRRCSAATTDQLPACNSDPEQEANTLCSAHFLDGTSSLTQCLNVVDPAPFYDMCISKACQLSAEERKEEACRSIKAYVDECKRLGVGISMPDMCVVCNSPDGEFQQGEARELTEDIPRSADVVVLVEEKLCNQDRLDHIAEIVDVLDTELKNTRQFSDNRFGLMGFGGEGVYNLPHVHTIDGQIFNEKRPLSMQGLPELQFAEDGSNDTFAAILAAANYPFRAGVAKHIILLSCSKCQRLYHLDKAYKDVARAVLRQGIQLNLLMDASLELVPTRGKNTSPKNQVIYGMDNRTVFTNKALSSGRLVGDKSLRKLVNEPINQCALLAYESGGALFDSSKMAQKKFADVLTQRMVEETQLEPCQLCSCRDNGDGVGHAFCESCRIAEKHPWLFDVERVVAEARYYGELHMQSLVDYMNGQSTESVAMESTLVNKTPKKQP</sequence>
<keyword evidence="8" id="KW-0175">Coiled coil</keyword>
<evidence type="ECO:0000256" key="7">
    <source>
        <dbReference type="PROSITE-ProRule" id="PRU00557"/>
    </source>
</evidence>
<dbReference type="GO" id="GO:0005576">
    <property type="term" value="C:extracellular region"/>
    <property type="evidence" value="ECO:0007669"/>
    <property type="project" value="UniProtKB-SubCell"/>
</dbReference>
<evidence type="ECO:0000256" key="5">
    <source>
        <dbReference type="ARBA" id="ARBA00023055"/>
    </source>
</evidence>
<dbReference type="Pfam" id="PF00094">
    <property type="entry name" value="VWD"/>
    <property type="match status" value="1"/>
</dbReference>
<dbReference type="InterPro" id="IPR015819">
    <property type="entry name" value="Lipid_transp_b-sht_shell"/>
</dbReference>
<dbReference type="InterPro" id="IPR015817">
    <property type="entry name" value="Vitellinogen_open_b-sht_sub1"/>
</dbReference>
<keyword evidence="5" id="KW-0445">Lipid transport</keyword>
<protein>
    <submittedName>
        <fullName evidence="13">Uncharacterized protein LOC110977488</fullName>
    </submittedName>
</protein>
<dbReference type="InterPro" id="IPR009454">
    <property type="entry name" value="Lipid_transpt_open_b-sht"/>
</dbReference>
<evidence type="ECO:0000313" key="12">
    <source>
        <dbReference type="Proteomes" id="UP000694845"/>
    </source>
</evidence>
<dbReference type="Gene3D" id="2.20.80.10">
    <property type="entry name" value="Lipovitellin-phosvitin complex, chain A, domain 4"/>
    <property type="match status" value="1"/>
</dbReference>
<dbReference type="Pfam" id="PF01347">
    <property type="entry name" value="Vitellogenin_N"/>
    <property type="match status" value="1"/>
</dbReference>
<dbReference type="PROSITE" id="PS51211">
    <property type="entry name" value="VITELLOGENIN"/>
    <property type="match status" value="1"/>
</dbReference>
<dbReference type="InterPro" id="IPR011030">
    <property type="entry name" value="Lipovitellin_superhlx_dom"/>
</dbReference>
<dbReference type="SUPFAM" id="SSF58113">
    <property type="entry name" value="Apolipoprotein A-I"/>
    <property type="match status" value="1"/>
</dbReference>
<reference evidence="13" key="1">
    <citation type="submission" date="2025-08" db="UniProtKB">
        <authorList>
            <consortium name="RefSeq"/>
        </authorList>
    </citation>
    <scope>IDENTIFICATION</scope>
</reference>
<dbReference type="InterPro" id="IPR001747">
    <property type="entry name" value="Vitellogenin_N"/>
</dbReference>
<dbReference type="SMART" id="SM01169">
    <property type="entry name" value="DUF1943"/>
    <property type="match status" value="1"/>
</dbReference>
<dbReference type="SMART" id="SM00832">
    <property type="entry name" value="C8"/>
    <property type="match status" value="1"/>
</dbReference>
<dbReference type="InterPro" id="IPR015255">
    <property type="entry name" value="Vitellinogen_open_b-sht"/>
</dbReference>
<dbReference type="PANTHER" id="PTHR37860:SF2">
    <property type="entry name" value="VITELLOGENIN DOMAIN-CONTAINING PROTEIN"/>
    <property type="match status" value="1"/>
</dbReference>
<proteinExistence type="predicted"/>
<evidence type="ECO:0000313" key="13">
    <source>
        <dbReference type="RefSeq" id="XP_022087369.1"/>
    </source>
</evidence>
<dbReference type="SMART" id="SM00638">
    <property type="entry name" value="LPD_N"/>
    <property type="match status" value="1"/>
</dbReference>
<comment type="caution">
    <text evidence="7">Lacks conserved residue(s) required for the propagation of feature annotation.</text>
</comment>
<dbReference type="InterPro" id="IPR015816">
    <property type="entry name" value="Vitellinogen_b-sht_N"/>
</dbReference>
<dbReference type="Pfam" id="PF09172">
    <property type="entry name" value="Vit_open_b-sht"/>
    <property type="match status" value="1"/>
</dbReference>
<dbReference type="PANTHER" id="PTHR37860">
    <property type="entry name" value="AGAP008810-PA"/>
    <property type="match status" value="1"/>
</dbReference>
<evidence type="ECO:0000256" key="1">
    <source>
        <dbReference type="ARBA" id="ARBA00004613"/>
    </source>
</evidence>
<accession>A0A8B7Y2G6</accession>
<dbReference type="Gene3D" id="2.20.50.20">
    <property type="entry name" value="Lipovitellin. Chain A, domain 3"/>
    <property type="match status" value="1"/>
</dbReference>
<evidence type="ECO:0000256" key="9">
    <source>
        <dbReference type="SAM" id="SignalP"/>
    </source>
</evidence>
<keyword evidence="12" id="KW-1185">Reference proteome</keyword>
<evidence type="ECO:0000256" key="6">
    <source>
        <dbReference type="ARBA" id="ARBA00023180"/>
    </source>
</evidence>
<dbReference type="OMA" id="MTWTILE"/>
<dbReference type="RefSeq" id="XP_022087369.1">
    <property type="nucleotide sequence ID" value="XM_022231677.1"/>
</dbReference>
<dbReference type="SUPFAM" id="SSF48431">
    <property type="entry name" value="Lipovitellin-phosvitin complex, superhelical domain"/>
    <property type="match status" value="1"/>
</dbReference>
<dbReference type="InterPro" id="IPR001846">
    <property type="entry name" value="VWF_type-D"/>
</dbReference>
<evidence type="ECO:0000259" key="10">
    <source>
        <dbReference type="PROSITE" id="PS51211"/>
    </source>
</evidence>
<dbReference type="GeneID" id="110977488"/>
<dbReference type="Gene3D" id="1.25.10.20">
    <property type="entry name" value="Vitellinogen, superhelical"/>
    <property type="match status" value="1"/>
</dbReference>
<name>A0A8B7Y2G6_ACAPL</name>
<dbReference type="Pfam" id="PF08742">
    <property type="entry name" value="C8"/>
    <property type="match status" value="1"/>
</dbReference>
<evidence type="ECO:0000256" key="4">
    <source>
        <dbReference type="ARBA" id="ARBA00022729"/>
    </source>
</evidence>